<name>A0AAV5RAV6_PICKL</name>
<evidence type="ECO:0000313" key="8">
    <source>
        <dbReference type="EMBL" id="GMM48353.1"/>
    </source>
</evidence>
<evidence type="ECO:0000256" key="5">
    <source>
        <dbReference type="ARBA" id="ARBA00038392"/>
    </source>
</evidence>
<proteinExistence type="inferred from homology"/>
<dbReference type="Proteomes" id="UP001378960">
    <property type="component" value="Unassembled WGS sequence"/>
</dbReference>
<dbReference type="Pfam" id="PF02269">
    <property type="entry name" value="TFIID-18kDa"/>
    <property type="match status" value="1"/>
</dbReference>
<comment type="subcellular location">
    <subcellularLocation>
        <location evidence="1">Nucleus</location>
    </subcellularLocation>
</comment>
<evidence type="ECO:0000256" key="6">
    <source>
        <dbReference type="ARBA" id="ARBA00040136"/>
    </source>
</evidence>
<reference evidence="8 9" key="1">
    <citation type="journal article" date="2023" name="Elife">
        <title>Identification of key yeast species and microbe-microbe interactions impacting larval growth of Drosophila in the wild.</title>
        <authorList>
            <person name="Mure A."/>
            <person name="Sugiura Y."/>
            <person name="Maeda R."/>
            <person name="Honda K."/>
            <person name="Sakurai N."/>
            <person name="Takahashi Y."/>
            <person name="Watada M."/>
            <person name="Katoh T."/>
            <person name="Gotoh A."/>
            <person name="Gotoh Y."/>
            <person name="Taniguchi I."/>
            <person name="Nakamura K."/>
            <person name="Hayashi T."/>
            <person name="Katayama T."/>
            <person name="Uemura T."/>
            <person name="Hattori Y."/>
        </authorList>
    </citation>
    <scope>NUCLEOTIDE SEQUENCE [LARGE SCALE GENOMIC DNA]</scope>
    <source>
        <strain evidence="8 9">PK-24</strain>
    </source>
</reference>
<keyword evidence="2" id="KW-0805">Transcription regulation</keyword>
<evidence type="ECO:0000313" key="9">
    <source>
        <dbReference type="Proteomes" id="UP001378960"/>
    </source>
</evidence>
<dbReference type="CDD" id="cd07978">
    <property type="entry name" value="HFD_TAF13"/>
    <property type="match status" value="1"/>
</dbReference>
<dbReference type="GO" id="GO:0051123">
    <property type="term" value="P:RNA polymerase II preinitiation complex assembly"/>
    <property type="evidence" value="ECO:0007669"/>
    <property type="project" value="TreeGrafter"/>
</dbReference>
<keyword evidence="4" id="KW-0539">Nucleus</keyword>
<dbReference type="PANTHER" id="PTHR11380">
    <property type="entry name" value="TRANSCRIPTION INITIATION FACTOR TFIID/SUPT3-RELATED"/>
    <property type="match status" value="1"/>
</dbReference>
<keyword evidence="9" id="KW-1185">Reference proteome</keyword>
<feature type="compositionally biased region" description="Low complexity" evidence="7">
    <location>
        <begin position="114"/>
        <end position="126"/>
    </location>
</feature>
<dbReference type="EMBL" id="BTGB01000009">
    <property type="protein sequence ID" value="GMM48353.1"/>
    <property type="molecule type" value="Genomic_DNA"/>
</dbReference>
<dbReference type="InterPro" id="IPR003195">
    <property type="entry name" value="TFIID_TAF13"/>
</dbReference>
<dbReference type="GO" id="GO:0046982">
    <property type="term" value="F:protein heterodimerization activity"/>
    <property type="evidence" value="ECO:0007669"/>
    <property type="project" value="InterPro"/>
</dbReference>
<dbReference type="AlphaFoldDB" id="A0AAV5RAV6"/>
<dbReference type="InterPro" id="IPR009072">
    <property type="entry name" value="Histone-fold"/>
</dbReference>
<protein>
    <recommendedName>
        <fullName evidence="6">Transcription initiation factor TFIID subunit 13</fullName>
    </recommendedName>
</protein>
<comment type="caution">
    <text evidence="8">The sequence shown here is derived from an EMBL/GenBank/DDBJ whole genome shotgun (WGS) entry which is preliminary data.</text>
</comment>
<evidence type="ECO:0000256" key="2">
    <source>
        <dbReference type="ARBA" id="ARBA00023015"/>
    </source>
</evidence>
<sequence>MAAPKRHNKTKQRLFTNDLKSLLFAFGDSSTPNIETIHMLEDVVTNYLTDIILRANTARKLQKRNKFIEEDLRFALRDDPVKLGRIHDLSVMAKEISRANKMFDVTEKSLTGKQQQQVQQQQNAKNKTLDTKKKSKGRISK</sequence>
<evidence type="ECO:0000256" key="4">
    <source>
        <dbReference type="ARBA" id="ARBA00023242"/>
    </source>
</evidence>
<evidence type="ECO:0000256" key="7">
    <source>
        <dbReference type="SAM" id="MobiDB-lite"/>
    </source>
</evidence>
<evidence type="ECO:0000256" key="3">
    <source>
        <dbReference type="ARBA" id="ARBA00023163"/>
    </source>
</evidence>
<dbReference type="SUPFAM" id="SSF47113">
    <property type="entry name" value="Histone-fold"/>
    <property type="match status" value="1"/>
</dbReference>
<dbReference type="Gene3D" id="1.10.20.10">
    <property type="entry name" value="Histone, subunit A"/>
    <property type="match status" value="1"/>
</dbReference>
<gene>
    <name evidence="8" type="ORF">DAPK24_049510</name>
</gene>
<keyword evidence="3" id="KW-0804">Transcription</keyword>
<evidence type="ECO:0000256" key="1">
    <source>
        <dbReference type="ARBA" id="ARBA00004123"/>
    </source>
</evidence>
<comment type="similarity">
    <text evidence="5">Belongs to the TAF13 family.</text>
</comment>
<feature type="region of interest" description="Disordered" evidence="7">
    <location>
        <begin position="107"/>
        <end position="141"/>
    </location>
</feature>
<dbReference type="GO" id="GO:0005669">
    <property type="term" value="C:transcription factor TFIID complex"/>
    <property type="evidence" value="ECO:0007669"/>
    <property type="project" value="TreeGrafter"/>
</dbReference>
<dbReference type="PANTHER" id="PTHR11380:SF5">
    <property type="entry name" value="TRANSCRIPTION INITIATION FACTOR TFIID SUBUNIT 13"/>
    <property type="match status" value="1"/>
</dbReference>
<organism evidence="8 9">
    <name type="scientific">Pichia kluyveri</name>
    <name type="common">Yeast</name>
    <dbReference type="NCBI Taxonomy" id="36015"/>
    <lineage>
        <taxon>Eukaryota</taxon>
        <taxon>Fungi</taxon>
        <taxon>Dikarya</taxon>
        <taxon>Ascomycota</taxon>
        <taxon>Saccharomycotina</taxon>
        <taxon>Pichiomycetes</taxon>
        <taxon>Pichiales</taxon>
        <taxon>Pichiaceae</taxon>
        <taxon>Pichia</taxon>
    </lineage>
</organism>
<accession>A0AAV5RAV6</accession>